<dbReference type="InterPro" id="IPR027268">
    <property type="entry name" value="Peptidase_M4/M1_CTD_sf"/>
</dbReference>
<organism evidence="2 3">
    <name type="scientific">Eiseniibacteriota bacterium</name>
    <dbReference type="NCBI Taxonomy" id="2212470"/>
    <lineage>
        <taxon>Bacteria</taxon>
        <taxon>Candidatus Eiseniibacteriota</taxon>
    </lineage>
</organism>
<dbReference type="PANTHER" id="PTHR45726">
    <property type="entry name" value="LEUKOTRIENE A-4 HYDROLASE"/>
    <property type="match status" value="1"/>
</dbReference>
<dbReference type="InterPro" id="IPR034015">
    <property type="entry name" value="M1_LTA4H"/>
</dbReference>
<dbReference type="AlphaFoldDB" id="A0A538TGX1"/>
<sequence>MTLKRDLATFEFIDGQMALFRPVEGRVWGAVFTGQGRFSFRPPTEIERDQLKRYYKTESLVVNFEALAILFADTTLVELASQAKYVPGAVDKKAAAVMRKTLDLLLDRKSMDINYSVGKTCLEGSSNELFFAYIEQTGSGDNVIFEVDPFQTEQVQLWRPVKAMAFQNRVRNREIICQFPLEADRESGAIPGCDYTASYDAEHYQVRSRFDGGLRLTAETEVRFRSLEDGQNWLALALDQDLDVDAVQWESGQAADYFKGPDALILWVACDHPLARGEERTLRVRYHGVVVQREDDWVRFDPGSYWYPRVVPGLRSTYDLEFEYPESYTLASVGEPAAPERKGNTIRTAWKVATPISQCSFMIGIYKEHTIQAEKIPPVTILMAESAHRLVRESAGESLMGQGLAPGRDMEKQVGADVANSFAFFQALYGPTRLQRFYVAENPFEHSFLGVAYPGLIHLDWSTFYNTQSEGSDEMLRAHEVAHQWWGALGVVPATYHDRWLSEAFAEFSALRYLQAASTDSKRYLDALRQSRERILKNRKFLLGGGQEAGPIWLGPRTRTSTTAEDYRIIVYDKGAWVLHMLRNLFLDLDTTRDGGFGNVMREFYSSYAEKDATTADFQRVVEKQAGRNMSWFFREWVYGTGVPHYRFAWHAAPGADGKFKVSCRVDQENVPDDFQMFVPLFIDFGGDKFARVRVFVKGRHSEFDLPPLAMEPKRIVFNDLESVLCDVEDVDW</sequence>
<accession>A0A538TGX1</accession>
<gene>
    <name evidence="2" type="ORF">E6K79_11495</name>
</gene>
<dbReference type="PANTHER" id="PTHR45726:SF3">
    <property type="entry name" value="LEUKOTRIENE A-4 HYDROLASE"/>
    <property type="match status" value="1"/>
</dbReference>
<proteinExistence type="predicted"/>
<dbReference type="InterPro" id="IPR014782">
    <property type="entry name" value="Peptidase_M1_dom"/>
</dbReference>
<evidence type="ECO:0000313" key="2">
    <source>
        <dbReference type="EMBL" id="TMQ62872.1"/>
    </source>
</evidence>
<dbReference type="SUPFAM" id="SSF63737">
    <property type="entry name" value="Leukotriene A4 hydrolase N-terminal domain"/>
    <property type="match status" value="1"/>
</dbReference>
<dbReference type="Gene3D" id="1.10.390.10">
    <property type="entry name" value="Neutral Protease Domain 2"/>
    <property type="match status" value="1"/>
</dbReference>
<dbReference type="InterPro" id="IPR042097">
    <property type="entry name" value="Aminopeptidase_N-like_N_sf"/>
</dbReference>
<feature type="domain" description="Peptidase M1 membrane alanine aminopeptidase" evidence="1">
    <location>
        <begin position="468"/>
        <end position="637"/>
    </location>
</feature>
<dbReference type="GO" id="GO:0008270">
    <property type="term" value="F:zinc ion binding"/>
    <property type="evidence" value="ECO:0007669"/>
    <property type="project" value="InterPro"/>
</dbReference>
<protein>
    <submittedName>
        <fullName evidence="2">M1 family metallopeptidase</fullName>
    </submittedName>
</protein>
<dbReference type="GO" id="GO:0008237">
    <property type="term" value="F:metallopeptidase activity"/>
    <property type="evidence" value="ECO:0007669"/>
    <property type="project" value="InterPro"/>
</dbReference>
<dbReference type="EMBL" id="VBOZ01000035">
    <property type="protein sequence ID" value="TMQ62872.1"/>
    <property type="molecule type" value="Genomic_DNA"/>
</dbReference>
<evidence type="ECO:0000259" key="1">
    <source>
        <dbReference type="Pfam" id="PF01433"/>
    </source>
</evidence>
<dbReference type="Pfam" id="PF01433">
    <property type="entry name" value="Peptidase_M1"/>
    <property type="match status" value="1"/>
</dbReference>
<reference evidence="2 3" key="1">
    <citation type="journal article" date="2019" name="Nat. Microbiol.">
        <title>Mediterranean grassland soil C-N compound turnover is dependent on rainfall and depth, and is mediated by genomically divergent microorganisms.</title>
        <authorList>
            <person name="Diamond S."/>
            <person name="Andeer P.F."/>
            <person name="Li Z."/>
            <person name="Crits-Christoph A."/>
            <person name="Burstein D."/>
            <person name="Anantharaman K."/>
            <person name="Lane K.R."/>
            <person name="Thomas B.C."/>
            <person name="Pan C."/>
            <person name="Northen T.R."/>
            <person name="Banfield J.F."/>
        </authorList>
    </citation>
    <scope>NUCLEOTIDE SEQUENCE [LARGE SCALE GENOMIC DNA]</scope>
    <source>
        <strain evidence="2">WS_9</strain>
    </source>
</reference>
<comment type="caution">
    <text evidence="2">The sequence shown here is derived from an EMBL/GenBank/DDBJ whole genome shotgun (WGS) entry which is preliminary data.</text>
</comment>
<name>A0A538TGX1_UNCEI</name>
<dbReference type="Proteomes" id="UP000317691">
    <property type="component" value="Unassembled WGS sequence"/>
</dbReference>
<dbReference type="SUPFAM" id="SSF55486">
    <property type="entry name" value="Metalloproteases ('zincins'), catalytic domain"/>
    <property type="match status" value="1"/>
</dbReference>
<evidence type="ECO:0000313" key="3">
    <source>
        <dbReference type="Proteomes" id="UP000317691"/>
    </source>
</evidence>